<name>A0ABU0L8J4_XANAG</name>
<dbReference type="RefSeq" id="WP_237344219.1">
    <property type="nucleotide sequence ID" value="NZ_JABWGX010000003.1"/>
</dbReference>
<organism evidence="2 3">
    <name type="scientific">Xanthobacter agilis</name>
    <dbReference type="NCBI Taxonomy" id="47492"/>
    <lineage>
        <taxon>Bacteria</taxon>
        <taxon>Pseudomonadati</taxon>
        <taxon>Pseudomonadota</taxon>
        <taxon>Alphaproteobacteria</taxon>
        <taxon>Hyphomicrobiales</taxon>
        <taxon>Xanthobacteraceae</taxon>
        <taxon>Xanthobacter</taxon>
    </lineage>
</organism>
<evidence type="ECO:0000313" key="3">
    <source>
        <dbReference type="Proteomes" id="UP001241747"/>
    </source>
</evidence>
<keyword evidence="3" id="KW-1185">Reference proteome</keyword>
<evidence type="ECO:0000313" key="2">
    <source>
        <dbReference type="EMBL" id="MDQ0503459.1"/>
    </source>
</evidence>
<evidence type="ECO:0000256" key="1">
    <source>
        <dbReference type="SAM" id="Phobius"/>
    </source>
</evidence>
<proteinExistence type="predicted"/>
<keyword evidence="1" id="KW-1133">Transmembrane helix</keyword>
<sequence length="101" mass="10664">MVEKSTAAKVEEAAEPNLADVRQDLERLRAEIARLLDAAGQGAKDLADEAVTAAEVKVESAGVWAEGRCETVRETIRARPLAACALAAGLGLVLGQVLLRR</sequence>
<accession>A0ABU0L8J4</accession>
<keyword evidence="1" id="KW-0472">Membrane</keyword>
<reference evidence="2 3" key="1">
    <citation type="submission" date="2023-07" db="EMBL/GenBank/DDBJ databases">
        <title>Genomic Encyclopedia of Type Strains, Phase IV (KMG-IV): sequencing the most valuable type-strain genomes for metagenomic binning, comparative biology and taxonomic classification.</title>
        <authorList>
            <person name="Goeker M."/>
        </authorList>
    </citation>
    <scope>NUCLEOTIDE SEQUENCE [LARGE SCALE GENOMIC DNA]</scope>
    <source>
        <strain evidence="2 3">DSM 3770</strain>
    </source>
</reference>
<protein>
    <submittedName>
        <fullName evidence="2">ElaB/YqjD/DUF883 family membrane-anchored ribosome-binding protein</fullName>
    </submittedName>
</protein>
<dbReference type="EMBL" id="JAUSVY010000001">
    <property type="protein sequence ID" value="MDQ0503459.1"/>
    <property type="molecule type" value="Genomic_DNA"/>
</dbReference>
<keyword evidence="1" id="KW-0812">Transmembrane</keyword>
<gene>
    <name evidence="2" type="ORF">QOZ94_000229</name>
</gene>
<dbReference type="Proteomes" id="UP001241747">
    <property type="component" value="Unassembled WGS sequence"/>
</dbReference>
<feature type="transmembrane region" description="Helical" evidence="1">
    <location>
        <begin position="81"/>
        <end position="99"/>
    </location>
</feature>
<comment type="caution">
    <text evidence="2">The sequence shown here is derived from an EMBL/GenBank/DDBJ whole genome shotgun (WGS) entry which is preliminary data.</text>
</comment>